<evidence type="ECO:0000256" key="1">
    <source>
        <dbReference type="SAM" id="MobiDB-lite"/>
    </source>
</evidence>
<dbReference type="Gene3D" id="3.60.21.10">
    <property type="match status" value="1"/>
</dbReference>
<sequence>MADSTVQGYDIIGDVHGCADDLEALLTRLDYRKASGAGEYRHPERQVIFVGDLIDRGPGQLRVLEIAKAMVEAGSAQIVMGNHEFNALAYHTEWPEGSGKYRRPHDDPDHPKSEQNARQHRAFLDQLTAKQQRHYLDWFATMPLWLDLAGLRVVHACWHDESITDVLQHCGTDVPFGETAHLVDATDEDHRLYRAIENLLKGPEISLVEHGQPPYVDKGGDVRRRARIRWWDSEARTLRQIAEMGAVKSAHCGHPYPNLPDAEPKGVTQSYVYTGTVPVFYGHYWRTGEPEHLVDWTARTACVDFSAVNKDKGGALTAYQWSGESAINPGNYVQLGR</sequence>
<accession>A0ABM9L7B7</accession>
<feature type="domain" description="Calcineurin-like phosphoesterase" evidence="2">
    <location>
        <begin position="11"/>
        <end position="224"/>
    </location>
</feature>
<reference evidence="3 4" key="1">
    <citation type="submission" date="2023-08" db="EMBL/GenBank/DDBJ databases">
        <authorList>
            <person name="Folkvardsen B D."/>
            <person name="Norman A."/>
        </authorList>
    </citation>
    <scope>NUCLEOTIDE SEQUENCE [LARGE SCALE GENOMIC DNA]</scope>
    <source>
        <strain evidence="3 4">Mu0083</strain>
    </source>
</reference>
<dbReference type="PANTHER" id="PTHR42850:SF7">
    <property type="entry name" value="BIS(5'-NUCLEOSYL)-TETRAPHOSPHATASE PRPE [ASYMMETRICAL]"/>
    <property type="match status" value="1"/>
</dbReference>
<gene>
    <name evidence="3" type="ORF">MU0083_000565</name>
</gene>
<proteinExistence type="predicted"/>
<feature type="compositionally biased region" description="Basic and acidic residues" evidence="1">
    <location>
        <begin position="104"/>
        <end position="117"/>
    </location>
</feature>
<dbReference type="InterPro" id="IPR050126">
    <property type="entry name" value="Ap4A_hydrolase"/>
</dbReference>
<feature type="region of interest" description="Disordered" evidence="1">
    <location>
        <begin position="96"/>
        <end position="118"/>
    </location>
</feature>
<organism evidence="3 4">
    <name type="scientific">[Mycobacterium] kokjensenii</name>
    <dbReference type="NCBI Taxonomy" id="3064287"/>
    <lineage>
        <taxon>Bacteria</taxon>
        <taxon>Bacillati</taxon>
        <taxon>Actinomycetota</taxon>
        <taxon>Actinomycetes</taxon>
        <taxon>Mycobacteriales</taxon>
        <taxon>Mycobacteriaceae</taxon>
        <taxon>Mycolicibacter</taxon>
    </lineage>
</organism>
<evidence type="ECO:0000313" key="4">
    <source>
        <dbReference type="Proteomes" id="UP001190336"/>
    </source>
</evidence>
<dbReference type="EMBL" id="OY726394">
    <property type="protein sequence ID" value="CAJ1493930.1"/>
    <property type="molecule type" value="Genomic_DNA"/>
</dbReference>
<dbReference type="PANTHER" id="PTHR42850">
    <property type="entry name" value="METALLOPHOSPHOESTERASE"/>
    <property type="match status" value="1"/>
</dbReference>
<protein>
    <submittedName>
        <fullName evidence="3">Metallophosphoesterase</fullName>
    </submittedName>
</protein>
<dbReference type="InterPro" id="IPR029052">
    <property type="entry name" value="Metallo-depent_PP-like"/>
</dbReference>
<dbReference type="SUPFAM" id="SSF56300">
    <property type="entry name" value="Metallo-dependent phosphatases"/>
    <property type="match status" value="1"/>
</dbReference>
<dbReference type="RefSeq" id="WP_308475481.1">
    <property type="nucleotide sequence ID" value="NZ_OY726394.1"/>
</dbReference>
<dbReference type="Proteomes" id="UP001190336">
    <property type="component" value="Chromosome"/>
</dbReference>
<dbReference type="InterPro" id="IPR004843">
    <property type="entry name" value="Calcineurin-like_PHP"/>
</dbReference>
<dbReference type="Pfam" id="PF00149">
    <property type="entry name" value="Metallophos"/>
    <property type="match status" value="1"/>
</dbReference>
<keyword evidence="4" id="KW-1185">Reference proteome</keyword>
<evidence type="ECO:0000259" key="2">
    <source>
        <dbReference type="Pfam" id="PF00149"/>
    </source>
</evidence>
<name>A0ABM9L7B7_9MYCO</name>
<evidence type="ECO:0000313" key="3">
    <source>
        <dbReference type="EMBL" id="CAJ1493930.1"/>
    </source>
</evidence>